<evidence type="ECO:0000313" key="1">
    <source>
        <dbReference type="EMBL" id="KAF3541080.1"/>
    </source>
</evidence>
<dbReference type="Proteomes" id="UP000712600">
    <property type="component" value="Unassembled WGS sequence"/>
</dbReference>
<organism evidence="1 2">
    <name type="scientific">Brassica cretica</name>
    <name type="common">Mustard</name>
    <dbReference type="NCBI Taxonomy" id="69181"/>
    <lineage>
        <taxon>Eukaryota</taxon>
        <taxon>Viridiplantae</taxon>
        <taxon>Streptophyta</taxon>
        <taxon>Embryophyta</taxon>
        <taxon>Tracheophyta</taxon>
        <taxon>Spermatophyta</taxon>
        <taxon>Magnoliopsida</taxon>
        <taxon>eudicotyledons</taxon>
        <taxon>Gunneridae</taxon>
        <taxon>Pentapetalae</taxon>
        <taxon>rosids</taxon>
        <taxon>malvids</taxon>
        <taxon>Brassicales</taxon>
        <taxon>Brassicaceae</taxon>
        <taxon>Brassiceae</taxon>
        <taxon>Brassica</taxon>
    </lineage>
</organism>
<comment type="caution">
    <text evidence="1">The sequence shown here is derived from an EMBL/GenBank/DDBJ whole genome shotgun (WGS) entry which is preliminary data.</text>
</comment>
<gene>
    <name evidence="1" type="ORF">F2Q69_00024824</name>
</gene>
<proteinExistence type="predicted"/>
<sequence length="82" mass="8705">MSIIGSKLYLAVGRIVGSGQIIGVPMATCDNTLVWRLLLASVSEHLPPSMISSSKVGGFFLNPDQKPNLTSTFTSLLSPSQK</sequence>
<name>A0A8S9QIM8_BRACR</name>
<evidence type="ECO:0000313" key="2">
    <source>
        <dbReference type="Proteomes" id="UP000712600"/>
    </source>
</evidence>
<accession>A0A8S9QIM8</accession>
<dbReference type="EMBL" id="QGKX02001290">
    <property type="protein sequence ID" value="KAF3541080.1"/>
    <property type="molecule type" value="Genomic_DNA"/>
</dbReference>
<reference evidence="1" key="1">
    <citation type="submission" date="2019-12" db="EMBL/GenBank/DDBJ databases">
        <title>Genome sequencing and annotation of Brassica cretica.</title>
        <authorList>
            <person name="Studholme D.J."/>
            <person name="Sarris P."/>
        </authorList>
    </citation>
    <scope>NUCLEOTIDE SEQUENCE</scope>
    <source>
        <strain evidence="1">PFS-109/04</strain>
        <tissue evidence="1">Leaf</tissue>
    </source>
</reference>
<dbReference type="AlphaFoldDB" id="A0A8S9QIM8"/>
<protein>
    <submittedName>
        <fullName evidence="1">Uncharacterized protein</fullName>
    </submittedName>
</protein>